<comment type="similarity">
    <text evidence="2">Belongs to the iron-containing alcohol dehydrogenase family.</text>
</comment>
<reference evidence="6 7" key="1">
    <citation type="submission" date="2018-06" db="EMBL/GenBank/DDBJ databases">
        <authorList>
            <consortium name="Pathogen Informatics"/>
            <person name="Doyle S."/>
        </authorList>
    </citation>
    <scope>NUCLEOTIDE SEQUENCE [LARGE SCALE GENOMIC DNA]</scope>
    <source>
        <strain evidence="6 7">NCTC13093</strain>
    </source>
</reference>
<dbReference type="GO" id="GO:0046872">
    <property type="term" value="F:metal ion binding"/>
    <property type="evidence" value="ECO:0007669"/>
    <property type="project" value="InterPro"/>
</dbReference>
<keyword evidence="7" id="KW-1185">Reference proteome</keyword>
<dbReference type="SUPFAM" id="SSF56796">
    <property type="entry name" value="Dehydroquinate synthase-like"/>
    <property type="match status" value="1"/>
</dbReference>
<dbReference type="GO" id="GO:0005829">
    <property type="term" value="C:cytosol"/>
    <property type="evidence" value="ECO:0007669"/>
    <property type="project" value="TreeGrafter"/>
</dbReference>
<gene>
    <name evidence="6" type="primary">bdhA_4</name>
    <name evidence="6" type="ORF">NCTC13093_02365</name>
</gene>
<dbReference type="AlphaFoldDB" id="A0A2X0VN40"/>
<dbReference type="RefSeq" id="WP_113744951.1">
    <property type="nucleotide sequence ID" value="NZ_UAPU01000005.1"/>
</dbReference>
<evidence type="ECO:0000259" key="5">
    <source>
        <dbReference type="Pfam" id="PF25137"/>
    </source>
</evidence>
<feature type="domain" description="Fe-containing alcohol dehydrogenase-like C-terminal" evidence="5">
    <location>
        <begin position="195"/>
        <end position="390"/>
    </location>
</feature>
<evidence type="ECO:0000256" key="3">
    <source>
        <dbReference type="ARBA" id="ARBA00023002"/>
    </source>
</evidence>
<evidence type="ECO:0000313" key="7">
    <source>
        <dbReference type="Proteomes" id="UP000250086"/>
    </source>
</evidence>
<dbReference type="InterPro" id="IPR056798">
    <property type="entry name" value="ADH_Fe_C"/>
</dbReference>
<dbReference type="InterPro" id="IPR044731">
    <property type="entry name" value="BDH-like"/>
</dbReference>
<dbReference type="GO" id="GO:0008106">
    <property type="term" value="F:alcohol dehydrogenase (NADP+) activity"/>
    <property type="evidence" value="ECO:0007669"/>
    <property type="project" value="TreeGrafter"/>
</dbReference>
<dbReference type="Pfam" id="PF25137">
    <property type="entry name" value="ADH_Fe_C"/>
    <property type="match status" value="1"/>
</dbReference>
<keyword evidence="3 6" id="KW-0560">Oxidoreductase</keyword>
<dbReference type="FunFam" id="3.40.50.1970:FF:000003">
    <property type="entry name" value="Alcohol dehydrogenase, iron-containing"/>
    <property type="match status" value="1"/>
</dbReference>
<dbReference type="InterPro" id="IPR001670">
    <property type="entry name" value="ADH_Fe/GldA"/>
</dbReference>
<dbReference type="Proteomes" id="UP000250086">
    <property type="component" value="Unassembled WGS sequence"/>
</dbReference>
<dbReference type="EC" id="1.1.1.-" evidence="6"/>
<feature type="domain" description="Alcohol dehydrogenase iron-type/glycerol dehydrogenase GldA" evidence="4">
    <location>
        <begin position="10"/>
        <end position="180"/>
    </location>
</feature>
<dbReference type="PROSITE" id="PS00060">
    <property type="entry name" value="ADH_IRON_2"/>
    <property type="match status" value="1"/>
</dbReference>
<dbReference type="Gene3D" id="1.20.1090.10">
    <property type="entry name" value="Dehydroquinate synthase-like - alpha domain"/>
    <property type="match status" value="1"/>
</dbReference>
<dbReference type="Gene3D" id="3.40.50.1970">
    <property type="match status" value="1"/>
</dbReference>
<evidence type="ECO:0000256" key="1">
    <source>
        <dbReference type="ARBA" id="ARBA00001962"/>
    </source>
</evidence>
<name>A0A2X0VN40_9GAMM</name>
<evidence type="ECO:0000256" key="2">
    <source>
        <dbReference type="ARBA" id="ARBA00007358"/>
    </source>
</evidence>
<dbReference type="EMBL" id="UAPV01000001">
    <property type="protein sequence ID" value="SPT70938.1"/>
    <property type="molecule type" value="Genomic_DNA"/>
</dbReference>
<dbReference type="PANTHER" id="PTHR43633">
    <property type="entry name" value="ALCOHOL DEHYDROGENASE YQHD"/>
    <property type="match status" value="1"/>
</dbReference>
<accession>A0A2X0VN40</accession>
<proteinExistence type="inferred from homology"/>
<dbReference type="InterPro" id="IPR018211">
    <property type="entry name" value="ADH_Fe_CS"/>
</dbReference>
<evidence type="ECO:0000313" key="6">
    <source>
        <dbReference type="EMBL" id="SPT70938.1"/>
    </source>
</evidence>
<comment type="cofactor">
    <cofactor evidence="1">
        <name>Fe cation</name>
        <dbReference type="ChEBI" id="CHEBI:24875"/>
    </cofactor>
</comment>
<dbReference type="Pfam" id="PF00465">
    <property type="entry name" value="Fe-ADH"/>
    <property type="match status" value="1"/>
</dbReference>
<evidence type="ECO:0000259" key="4">
    <source>
        <dbReference type="Pfam" id="PF00465"/>
    </source>
</evidence>
<sequence>MDNFEFARKTHYYFGFGQDDNIGTIVRDGGYHKVLLVYGQNYAIQSGLIDRIEHKLKECEISTLRHGGVRPNPRIDLVYSGIEMARANNVDLILAVGGGSAIDTAKAIALGFYHEGDVFDFFLNQEKTGKVLDVGVVLTLPSSGSESSNSCVIQKQIGENVYKISYADDNLTPVFAVLNPELTFTLSAYLTGCGACDMFCHILERYFTNTYDVSITDRMCEAVLLSIIETAPRILKEPYNYEARANLMWAGSMAHNNICGVGRAQDWSCHNLEHQVSALFDVPHGAGLAVIFPCWMEYVMQHNIMRFAQFASRVFAIDMDFEHPEKTAKKGIEALKSFFIKLGMPQSLSQMGITGSDIPRFLSSLDIDHKRQGSFVTLHRTDCEAIYKMALSPEA</sequence>
<dbReference type="OrthoDB" id="9815791at2"/>
<dbReference type="GO" id="GO:1990362">
    <property type="term" value="F:butanol dehydrogenase (NAD+) activity"/>
    <property type="evidence" value="ECO:0007669"/>
    <property type="project" value="InterPro"/>
</dbReference>
<organism evidence="6 7">
    <name type="scientific">Anaerobiospirillum thomasii</name>
    <dbReference type="NCBI Taxonomy" id="179995"/>
    <lineage>
        <taxon>Bacteria</taxon>
        <taxon>Pseudomonadati</taxon>
        <taxon>Pseudomonadota</taxon>
        <taxon>Gammaproteobacteria</taxon>
        <taxon>Aeromonadales</taxon>
        <taxon>Succinivibrionaceae</taxon>
        <taxon>Anaerobiospirillum</taxon>
    </lineage>
</organism>
<protein>
    <submittedName>
        <fullName evidence="6">NADH-dependent butanol dehydrogenase A</fullName>
        <ecNumber evidence="6">1.1.1.-</ecNumber>
    </submittedName>
</protein>
<dbReference type="CDD" id="cd08187">
    <property type="entry name" value="BDH"/>
    <property type="match status" value="1"/>
</dbReference>
<dbReference type="PANTHER" id="PTHR43633:SF1">
    <property type="entry name" value="ALCOHOL DEHYDROGENASE YQHD"/>
    <property type="match status" value="1"/>
</dbReference>
<dbReference type="GO" id="GO:1990002">
    <property type="term" value="F:methylglyoxal reductase (NADPH) (acetol producing) activity"/>
    <property type="evidence" value="ECO:0007669"/>
    <property type="project" value="TreeGrafter"/>
</dbReference>